<dbReference type="EMBL" id="CAXDID020000037">
    <property type="protein sequence ID" value="CAL5998123.1"/>
    <property type="molecule type" value="Genomic_DNA"/>
</dbReference>
<protein>
    <submittedName>
        <fullName evidence="2">Hypothetical_protein</fullName>
    </submittedName>
</protein>
<accession>A0ABP1HR24</accession>
<name>A0ABP1HR24_9EUKA</name>
<evidence type="ECO:0000313" key="4">
    <source>
        <dbReference type="Proteomes" id="UP001642409"/>
    </source>
</evidence>
<reference evidence="2 4" key="1">
    <citation type="submission" date="2024-07" db="EMBL/GenBank/DDBJ databases">
        <authorList>
            <person name="Akdeniz Z."/>
        </authorList>
    </citation>
    <scope>NUCLEOTIDE SEQUENCE [LARGE SCALE GENOMIC DNA]</scope>
</reference>
<sequence>MSSTLINLVTFSRFDFEYFRNDSLVSIILVKFFQRMKFLMLKSVIPSQAKNTQKYHCQMQNRTLLHHLFVIVYYFLLQVYRELKRILLALLKAIRLFTGDYVGCTGSTCQTGATVGVCGSF</sequence>
<keyword evidence="1" id="KW-0472">Membrane</keyword>
<evidence type="ECO:0000313" key="3">
    <source>
        <dbReference type="EMBL" id="CAL5998123.1"/>
    </source>
</evidence>
<gene>
    <name evidence="2" type="ORF">HINF_LOCUS15581</name>
    <name evidence="3" type="ORF">HINF_LOCUS15584</name>
</gene>
<keyword evidence="4" id="KW-1185">Reference proteome</keyword>
<comment type="caution">
    <text evidence="2">The sequence shown here is derived from an EMBL/GenBank/DDBJ whole genome shotgun (WGS) entry which is preliminary data.</text>
</comment>
<dbReference type="Proteomes" id="UP001642409">
    <property type="component" value="Unassembled WGS sequence"/>
</dbReference>
<evidence type="ECO:0000313" key="2">
    <source>
        <dbReference type="EMBL" id="CAL5998117.1"/>
    </source>
</evidence>
<keyword evidence="1" id="KW-0812">Transmembrane</keyword>
<evidence type="ECO:0000256" key="1">
    <source>
        <dbReference type="SAM" id="Phobius"/>
    </source>
</evidence>
<keyword evidence="1" id="KW-1133">Transmembrane helix</keyword>
<proteinExistence type="predicted"/>
<organism evidence="2 4">
    <name type="scientific">Hexamita inflata</name>
    <dbReference type="NCBI Taxonomy" id="28002"/>
    <lineage>
        <taxon>Eukaryota</taxon>
        <taxon>Metamonada</taxon>
        <taxon>Diplomonadida</taxon>
        <taxon>Hexamitidae</taxon>
        <taxon>Hexamitinae</taxon>
        <taxon>Hexamita</taxon>
    </lineage>
</organism>
<dbReference type="EMBL" id="CAXDID020000037">
    <property type="protein sequence ID" value="CAL5998117.1"/>
    <property type="molecule type" value="Genomic_DNA"/>
</dbReference>
<feature type="transmembrane region" description="Helical" evidence="1">
    <location>
        <begin position="64"/>
        <end position="80"/>
    </location>
</feature>